<organism evidence="9 10">
    <name type="scientific">Kaistia terrae</name>
    <dbReference type="NCBI Taxonomy" id="537017"/>
    <lineage>
        <taxon>Bacteria</taxon>
        <taxon>Pseudomonadati</taxon>
        <taxon>Pseudomonadota</taxon>
        <taxon>Alphaproteobacteria</taxon>
        <taxon>Hyphomicrobiales</taxon>
        <taxon>Kaistiaceae</taxon>
        <taxon>Kaistia</taxon>
    </lineage>
</organism>
<evidence type="ECO:0000313" key="10">
    <source>
        <dbReference type="Proteomes" id="UP001596150"/>
    </source>
</evidence>
<keyword evidence="7 8" id="KW-0472">Membrane</keyword>
<evidence type="ECO:0000313" key="9">
    <source>
        <dbReference type="EMBL" id="MFC5515222.1"/>
    </source>
</evidence>
<proteinExistence type="predicted"/>
<evidence type="ECO:0000256" key="5">
    <source>
        <dbReference type="ARBA" id="ARBA00022692"/>
    </source>
</evidence>
<keyword evidence="10" id="KW-1185">Reference proteome</keyword>
<feature type="transmembrane region" description="Helical" evidence="8">
    <location>
        <begin position="195"/>
        <end position="215"/>
    </location>
</feature>
<dbReference type="CDD" id="cd06579">
    <property type="entry name" value="TM_PBP1_transp_AraH_like"/>
    <property type="match status" value="1"/>
</dbReference>
<evidence type="ECO:0000256" key="2">
    <source>
        <dbReference type="ARBA" id="ARBA00022448"/>
    </source>
</evidence>
<comment type="caution">
    <text evidence="9">The sequence shown here is derived from an EMBL/GenBank/DDBJ whole genome shotgun (WGS) entry which is preliminary data.</text>
</comment>
<feature type="transmembrane region" description="Helical" evidence="8">
    <location>
        <begin position="39"/>
        <end position="65"/>
    </location>
</feature>
<keyword evidence="6 8" id="KW-1133">Transmembrane helix</keyword>
<dbReference type="Proteomes" id="UP001596150">
    <property type="component" value="Unassembled WGS sequence"/>
</dbReference>
<keyword evidence="3" id="KW-1003">Cell membrane</keyword>
<dbReference type="InterPro" id="IPR001851">
    <property type="entry name" value="ABC_transp_permease"/>
</dbReference>
<sequence>MALPFLVILGLVATAAPTLLEPSNIGQVLRQSSIVGVMALGMTFVLISGRVDLSIGSMLSLITMITIDLHDRVGPGVAVIAALGVGLGIGIVNGILVGFLRLNALIATLAMLSLLQGATMIYSNGRDLTVAAPGETWFAFIGRGQVYGIAVPILIFLGLAALLGFLLHKTSYGRRVFAVGGNETTSAFSGLRAPLIVASTYVISGLTTAVAALIIGSRVMGAQTNTGVGYEFEVIAAVALGGTSFLGGSGSIAGSVIGVVILAFLQNGLLQMGLPYYLQWIVSWVIIILAVWTDAASKRKKVLV</sequence>
<name>A0ABW0PUL7_9HYPH</name>
<reference evidence="10" key="1">
    <citation type="journal article" date="2019" name="Int. J. Syst. Evol. Microbiol.">
        <title>The Global Catalogue of Microorganisms (GCM) 10K type strain sequencing project: providing services to taxonomists for standard genome sequencing and annotation.</title>
        <authorList>
            <consortium name="The Broad Institute Genomics Platform"/>
            <consortium name="The Broad Institute Genome Sequencing Center for Infectious Disease"/>
            <person name="Wu L."/>
            <person name="Ma J."/>
        </authorList>
    </citation>
    <scope>NUCLEOTIDE SEQUENCE [LARGE SCALE GENOMIC DNA]</scope>
    <source>
        <strain evidence="10">KACC 12633</strain>
    </source>
</reference>
<evidence type="ECO:0000256" key="6">
    <source>
        <dbReference type="ARBA" id="ARBA00022989"/>
    </source>
</evidence>
<keyword evidence="4" id="KW-0997">Cell inner membrane</keyword>
<gene>
    <name evidence="9" type="ORF">ACFPP9_05525</name>
</gene>
<feature type="transmembrane region" description="Helical" evidence="8">
    <location>
        <begin position="235"/>
        <end position="265"/>
    </location>
</feature>
<evidence type="ECO:0000256" key="7">
    <source>
        <dbReference type="ARBA" id="ARBA00023136"/>
    </source>
</evidence>
<feature type="transmembrane region" description="Helical" evidence="8">
    <location>
        <begin position="277"/>
        <end position="295"/>
    </location>
</feature>
<protein>
    <submittedName>
        <fullName evidence="9">ABC transporter permease</fullName>
    </submittedName>
</protein>
<feature type="transmembrane region" description="Helical" evidence="8">
    <location>
        <begin position="146"/>
        <end position="167"/>
    </location>
</feature>
<feature type="transmembrane region" description="Helical" evidence="8">
    <location>
        <begin position="105"/>
        <end position="125"/>
    </location>
</feature>
<dbReference type="PANTHER" id="PTHR32196:SF21">
    <property type="entry name" value="ABC TRANSPORTER PERMEASE PROTEIN YPHD-RELATED"/>
    <property type="match status" value="1"/>
</dbReference>
<dbReference type="RefSeq" id="WP_266343219.1">
    <property type="nucleotide sequence ID" value="NZ_JAPKNH010000002.1"/>
</dbReference>
<evidence type="ECO:0000256" key="4">
    <source>
        <dbReference type="ARBA" id="ARBA00022519"/>
    </source>
</evidence>
<evidence type="ECO:0000256" key="3">
    <source>
        <dbReference type="ARBA" id="ARBA00022475"/>
    </source>
</evidence>
<dbReference type="PANTHER" id="PTHR32196">
    <property type="entry name" value="ABC TRANSPORTER PERMEASE PROTEIN YPHD-RELATED-RELATED"/>
    <property type="match status" value="1"/>
</dbReference>
<dbReference type="EMBL" id="JBHSML010000002">
    <property type="protein sequence ID" value="MFC5515222.1"/>
    <property type="molecule type" value="Genomic_DNA"/>
</dbReference>
<keyword evidence="2" id="KW-0813">Transport</keyword>
<feature type="transmembrane region" description="Helical" evidence="8">
    <location>
        <begin position="77"/>
        <end position="99"/>
    </location>
</feature>
<keyword evidence="5 8" id="KW-0812">Transmembrane</keyword>
<accession>A0ABW0PUL7</accession>
<dbReference type="Pfam" id="PF02653">
    <property type="entry name" value="BPD_transp_2"/>
    <property type="match status" value="1"/>
</dbReference>
<evidence type="ECO:0000256" key="1">
    <source>
        <dbReference type="ARBA" id="ARBA00004651"/>
    </source>
</evidence>
<comment type="subcellular location">
    <subcellularLocation>
        <location evidence="1">Cell membrane</location>
        <topology evidence="1">Multi-pass membrane protein</topology>
    </subcellularLocation>
</comment>
<evidence type="ECO:0000256" key="8">
    <source>
        <dbReference type="SAM" id="Phobius"/>
    </source>
</evidence>